<evidence type="ECO:0000256" key="1">
    <source>
        <dbReference type="SAM" id="MobiDB-lite"/>
    </source>
</evidence>
<proteinExistence type="predicted"/>
<evidence type="ECO:0000313" key="2">
    <source>
        <dbReference type="EMBL" id="KAF9684177.1"/>
    </source>
</evidence>
<keyword evidence="3" id="KW-1185">Reference proteome</keyword>
<reference evidence="2 3" key="1">
    <citation type="submission" date="2020-10" db="EMBL/GenBank/DDBJ databases">
        <title>Plant Genome Project.</title>
        <authorList>
            <person name="Zhang R.-G."/>
        </authorList>
    </citation>
    <scope>NUCLEOTIDE SEQUENCE [LARGE SCALE GENOMIC DNA]</scope>
    <source>
        <strain evidence="2">FAFU-HL-1</strain>
        <tissue evidence="2">Leaf</tissue>
    </source>
</reference>
<dbReference type="EMBL" id="JADGMS010000004">
    <property type="protein sequence ID" value="KAF9684177.1"/>
    <property type="molecule type" value="Genomic_DNA"/>
</dbReference>
<comment type="caution">
    <text evidence="2">The sequence shown here is derived from an EMBL/GenBank/DDBJ whole genome shotgun (WGS) entry which is preliminary data.</text>
</comment>
<evidence type="ECO:0000313" key="3">
    <source>
        <dbReference type="Proteomes" id="UP000657918"/>
    </source>
</evidence>
<accession>A0A835KB87</accession>
<sequence>MGCPLRSLKPPLHPMNQSSHTSLADDCEANSLPRLVSTLAKGEEFKLGREDPGENVTSRAAAALDFPSDSSSLNYGQPDFAPPLMSQFQILGTFSSFFLVDGGDKYLLCLLSLENESFSTRALASSPPLRSLNPPSIFSSPDALLSLVSSIFFSVSSFSTAELAFLTSLPPTSRSGATKDSESVASFLVGLQTESLPPSALTSSLTFLFFLPVEADFSEFVPIFATFPTSFLQSAAALSLTFLFFLPNVDSCLPEFVPASPTTLLFSSASASSLAFLFSLPDKDAGLPELALSLATSPSTFGILVSITCPIILSPSFPVSLSAEDSHPPRFQSQHLCPLAKFQQCFSVSFSDSIYRPTYLDIYAKGPGWVGQIYSLLVKNASLPQLDPEFWLVLHHSDRSSSPSNFWCHPQGLKLAVAHGRNDAGSNKAVENFSIPPSGTRSPSLIPVFTANDLPNPIKFSCGTQEQVIFKSTSLPTSSTASFTAFTKLFEMHSKDHISALATMDDS</sequence>
<name>A0A835KB87_9ROSI</name>
<feature type="region of interest" description="Disordered" evidence="1">
    <location>
        <begin position="1"/>
        <end position="24"/>
    </location>
</feature>
<organism evidence="2 3">
    <name type="scientific">Salix dunnii</name>
    <dbReference type="NCBI Taxonomy" id="1413687"/>
    <lineage>
        <taxon>Eukaryota</taxon>
        <taxon>Viridiplantae</taxon>
        <taxon>Streptophyta</taxon>
        <taxon>Embryophyta</taxon>
        <taxon>Tracheophyta</taxon>
        <taxon>Spermatophyta</taxon>
        <taxon>Magnoliopsida</taxon>
        <taxon>eudicotyledons</taxon>
        <taxon>Gunneridae</taxon>
        <taxon>Pentapetalae</taxon>
        <taxon>rosids</taxon>
        <taxon>fabids</taxon>
        <taxon>Malpighiales</taxon>
        <taxon>Salicaceae</taxon>
        <taxon>Saliceae</taxon>
        <taxon>Salix</taxon>
    </lineage>
</organism>
<dbReference type="Proteomes" id="UP000657918">
    <property type="component" value="Chromosome 4"/>
</dbReference>
<gene>
    <name evidence="2" type="ORF">SADUNF_Sadunf04G0090600</name>
</gene>
<protein>
    <submittedName>
        <fullName evidence="2">Uncharacterized protein</fullName>
    </submittedName>
</protein>
<dbReference type="AlphaFoldDB" id="A0A835KB87"/>